<sequence length="93" mass="10764">MKGDADAFPPCLIQEDWETESERQLCDRYLSRLAPRLLMLPGLPRSVRQRLETAARQYALDVERFHPLYPEVVDPEFIPAARVEARLRRATGV</sequence>
<dbReference type="EMBL" id="QZMU01000001">
    <property type="protein sequence ID" value="RRQ21555.1"/>
    <property type="molecule type" value="Genomic_DNA"/>
</dbReference>
<evidence type="ECO:0000313" key="2">
    <source>
        <dbReference type="Proteomes" id="UP000287798"/>
    </source>
</evidence>
<proteinExistence type="predicted"/>
<dbReference type="Proteomes" id="UP000287798">
    <property type="component" value="Unassembled WGS sequence"/>
</dbReference>
<dbReference type="RefSeq" id="WP_125180901.1">
    <property type="nucleotide sequence ID" value="NZ_QZMU01000001.1"/>
</dbReference>
<organism evidence="1 2">
    <name type="scientific">Thiohalobacter thiocyanaticus</name>
    <dbReference type="NCBI Taxonomy" id="585455"/>
    <lineage>
        <taxon>Bacteria</taxon>
        <taxon>Pseudomonadati</taxon>
        <taxon>Pseudomonadota</taxon>
        <taxon>Gammaproteobacteria</taxon>
        <taxon>Thiohalobacterales</taxon>
        <taxon>Thiohalobacteraceae</taxon>
        <taxon>Thiohalobacter</taxon>
    </lineage>
</organism>
<protein>
    <submittedName>
        <fullName evidence="1">Uncharacterized protein</fullName>
    </submittedName>
</protein>
<reference evidence="1 2" key="1">
    <citation type="journal article" date="2010" name="Int. J. Syst. Evol. Microbiol.">
        <title>Thiohalobacter thiocyanaticus gen. nov., sp. nov., a moderately halophilic, sulfur-oxidizing gammaproteobacterium from hypersaline lakes, that utilizes thiocyanate.</title>
        <authorList>
            <person name="Sorokin D.Y."/>
            <person name="Kovaleva O.L."/>
            <person name="Tourova T.P."/>
            <person name="Muyzer G."/>
        </authorList>
    </citation>
    <scope>NUCLEOTIDE SEQUENCE [LARGE SCALE GENOMIC DNA]</scope>
    <source>
        <strain evidence="1 2">Hrh1</strain>
    </source>
</reference>
<gene>
    <name evidence="1" type="ORF">D6C00_06115</name>
</gene>
<evidence type="ECO:0000313" key="1">
    <source>
        <dbReference type="EMBL" id="RRQ21555.1"/>
    </source>
</evidence>
<dbReference type="OrthoDB" id="8556654at2"/>
<accession>A0A426QII5</accession>
<comment type="caution">
    <text evidence="1">The sequence shown here is derived from an EMBL/GenBank/DDBJ whole genome shotgun (WGS) entry which is preliminary data.</text>
</comment>
<dbReference type="AlphaFoldDB" id="A0A426QII5"/>
<name>A0A426QII5_9GAMM</name>
<keyword evidence="2" id="KW-1185">Reference proteome</keyword>